<dbReference type="Gene3D" id="3.30.70.100">
    <property type="match status" value="1"/>
</dbReference>
<dbReference type="InterPro" id="IPR013097">
    <property type="entry name" value="Dabb"/>
</dbReference>
<evidence type="ECO:0000313" key="2">
    <source>
        <dbReference type="EMBL" id="SDF04404.1"/>
    </source>
</evidence>
<dbReference type="STRING" id="1550231.SAMN05660662_0847"/>
<organism evidence="2 3">
    <name type="scientific">Blastococcus aurantiacus</name>
    <dbReference type="NCBI Taxonomy" id="1550231"/>
    <lineage>
        <taxon>Bacteria</taxon>
        <taxon>Bacillati</taxon>
        <taxon>Actinomycetota</taxon>
        <taxon>Actinomycetes</taxon>
        <taxon>Geodermatophilales</taxon>
        <taxon>Geodermatophilaceae</taxon>
        <taxon>Blastococcus</taxon>
    </lineage>
</organism>
<protein>
    <submittedName>
        <fullName evidence="2">Stress responsive A/B Barrel Domain</fullName>
    </submittedName>
</protein>
<dbReference type="PROSITE" id="PS51502">
    <property type="entry name" value="S_R_A_B_BARREL"/>
    <property type="match status" value="1"/>
</dbReference>
<feature type="domain" description="Stress-response A/B barrel" evidence="1">
    <location>
        <begin position="25"/>
        <end position="118"/>
    </location>
</feature>
<evidence type="ECO:0000313" key="3">
    <source>
        <dbReference type="Proteomes" id="UP000199406"/>
    </source>
</evidence>
<keyword evidence="3" id="KW-1185">Reference proteome</keyword>
<reference evidence="3" key="1">
    <citation type="submission" date="2016-10" db="EMBL/GenBank/DDBJ databases">
        <authorList>
            <person name="Varghese N."/>
            <person name="Submissions S."/>
        </authorList>
    </citation>
    <scope>NUCLEOTIDE SEQUENCE [LARGE SCALE GENOMIC DNA]</scope>
    <source>
        <strain evidence="3">DSM 44268</strain>
    </source>
</reference>
<evidence type="ECO:0000259" key="1">
    <source>
        <dbReference type="PROSITE" id="PS51502"/>
    </source>
</evidence>
<dbReference type="Pfam" id="PF07876">
    <property type="entry name" value="Dabb"/>
    <property type="match status" value="1"/>
</dbReference>
<dbReference type="AlphaFoldDB" id="A0A1G7HW51"/>
<dbReference type="InterPro" id="IPR011008">
    <property type="entry name" value="Dimeric_a/b-barrel"/>
</dbReference>
<accession>A0A1G7HW51</accession>
<dbReference type="EMBL" id="FNBT01000001">
    <property type="protein sequence ID" value="SDF04404.1"/>
    <property type="molecule type" value="Genomic_DNA"/>
</dbReference>
<dbReference type="SMART" id="SM00886">
    <property type="entry name" value="Dabb"/>
    <property type="match status" value="1"/>
</dbReference>
<dbReference type="Proteomes" id="UP000199406">
    <property type="component" value="Unassembled WGS sequence"/>
</dbReference>
<proteinExistence type="predicted"/>
<dbReference type="SUPFAM" id="SSF54909">
    <property type="entry name" value="Dimeric alpha+beta barrel"/>
    <property type="match status" value="1"/>
</dbReference>
<gene>
    <name evidence="2" type="ORF">SAMN05660662_0847</name>
</gene>
<name>A0A1G7HW51_9ACTN</name>
<sequence>MPPATSRAGTPVRVAVPPGMVEHMIRHVVTFTWEPTAGEERVAAAIAALRDLRREVGGMSFLIVAEDAGLSDGNASAVLIADFADAEAFYRYAQDPVHLSVVAEFVRPILAARAAVQYHV</sequence>